<dbReference type="Proteomes" id="UP000027195">
    <property type="component" value="Unassembled WGS sequence"/>
</dbReference>
<dbReference type="InParanoid" id="A0A067N0R8"/>
<name>A0A067N0R8_BOTB1</name>
<proteinExistence type="predicted"/>
<dbReference type="AlphaFoldDB" id="A0A067N0R8"/>
<keyword evidence="2" id="KW-1185">Reference proteome</keyword>
<protein>
    <submittedName>
        <fullName evidence="1">Uncharacterized protein</fullName>
    </submittedName>
</protein>
<evidence type="ECO:0000313" key="2">
    <source>
        <dbReference type="Proteomes" id="UP000027195"/>
    </source>
</evidence>
<organism evidence="1 2">
    <name type="scientific">Botryobasidium botryosum (strain FD-172 SS1)</name>
    <dbReference type="NCBI Taxonomy" id="930990"/>
    <lineage>
        <taxon>Eukaryota</taxon>
        <taxon>Fungi</taxon>
        <taxon>Dikarya</taxon>
        <taxon>Basidiomycota</taxon>
        <taxon>Agaricomycotina</taxon>
        <taxon>Agaricomycetes</taxon>
        <taxon>Cantharellales</taxon>
        <taxon>Botryobasidiaceae</taxon>
        <taxon>Botryobasidium</taxon>
    </lineage>
</organism>
<evidence type="ECO:0000313" key="1">
    <source>
        <dbReference type="EMBL" id="KDQ21444.1"/>
    </source>
</evidence>
<dbReference type="HOGENOM" id="CLU_2061116_0_0_1"/>
<sequence>MSAKRRRRAFDCTSCLVPRGLAIATRAARSRVIQAVLGRLYTTIWSSAILSRAGSWRSRHIARAGPRPSACAACGVAVFCGSRLGSSTSTTIQAYHGGGRTCQLLCQLIVRRQWKLAKI</sequence>
<accession>A0A067N0R8</accession>
<gene>
    <name evidence="1" type="ORF">BOTBODRAFT_203529</name>
</gene>
<reference evidence="2" key="1">
    <citation type="journal article" date="2014" name="Proc. Natl. Acad. Sci. U.S.A.">
        <title>Extensive sampling of basidiomycete genomes demonstrates inadequacy of the white-rot/brown-rot paradigm for wood decay fungi.</title>
        <authorList>
            <person name="Riley R."/>
            <person name="Salamov A.A."/>
            <person name="Brown D.W."/>
            <person name="Nagy L.G."/>
            <person name="Floudas D."/>
            <person name="Held B.W."/>
            <person name="Levasseur A."/>
            <person name="Lombard V."/>
            <person name="Morin E."/>
            <person name="Otillar R."/>
            <person name="Lindquist E.A."/>
            <person name="Sun H."/>
            <person name="LaButti K.M."/>
            <person name="Schmutz J."/>
            <person name="Jabbour D."/>
            <person name="Luo H."/>
            <person name="Baker S.E."/>
            <person name="Pisabarro A.G."/>
            <person name="Walton J.D."/>
            <person name="Blanchette R.A."/>
            <person name="Henrissat B."/>
            <person name="Martin F."/>
            <person name="Cullen D."/>
            <person name="Hibbett D.S."/>
            <person name="Grigoriev I.V."/>
        </authorList>
    </citation>
    <scope>NUCLEOTIDE SEQUENCE [LARGE SCALE GENOMIC DNA]</scope>
    <source>
        <strain evidence="2">FD-172 SS1</strain>
    </source>
</reference>
<dbReference type="EMBL" id="KL198016">
    <property type="protein sequence ID" value="KDQ21444.1"/>
    <property type="molecule type" value="Genomic_DNA"/>
</dbReference>